<keyword evidence="4" id="KW-1185">Reference proteome</keyword>
<protein>
    <submittedName>
        <fullName evidence="3">Uncharacterized protein</fullName>
    </submittedName>
</protein>
<dbReference type="AlphaFoldDB" id="A0A1I6G1W2"/>
<reference evidence="4" key="1">
    <citation type="submission" date="2016-10" db="EMBL/GenBank/DDBJ databases">
        <authorList>
            <person name="Varghese N."/>
            <person name="Submissions S."/>
        </authorList>
    </citation>
    <scope>NUCLEOTIDE SEQUENCE [LARGE SCALE GENOMIC DNA]</scope>
    <source>
        <strain evidence="4">CGMCC 1.8711</strain>
    </source>
</reference>
<sequence length="52" mass="6018">MAVELLVFALFALLSVGGTLLLYAFIQRETDAEETMDRRDAEREAQEESRRR</sequence>
<dbReference type="RefSeq" id="WP_175501345.1">
    <property type="nucleotide sequence ID" value="NZ_FOYS01000001.1"/>
</dbReference>
<accession>A0A1I6G1W2</accession>
<dbReference type="EMBL" id="FOYS01000001">
    <property type="protein sequence ID" value="SFR36131.1"/>
    <property type="molecule type" value="Genomic_DNA"/>
</dbReference>
<evidence type="ECO:0000256" key="1">
    <source>
        <dbReference type="SAM" id="MobiDB-lite"/>
    </source>
</evidence>
<feature type="transmembrane region" description="Helical" evidence="2">
    <location>
        <begin position="6"/>
        <end position="26"/>
    </location>
</feature>
<evidence type="ECO:0000313" key="4">
    <source>
        <dbReference type="Proteomes" id="UP000243250"/>
    </source>
</evidence>
<keyword evidence="2" id="KW-0812">Transmembrane</keyword>
<feature type="compositionally biased region" description="Basic and acidic residues" evidence="1">
    <location>
        <begin position="35"/>
        <end position="52"/>
    </location>
</feature>
<evidence type="ECO:0000313" key="3">
    <source>
        <dbReference type="EMBL" id="SFR36131.1"/>
    </source>
</evidence>
<proteinExistence type="predicted"/>
<keyword evidence="2" id="KW-1133">Transmembrane helix</keyword>
<dbReference type="Proteomes" id="UP000243250">
    <property type="component" value="Unassembled WGS sequence"/>
</dbReference>
<dbReference type="InterPro" id="IPR058456">
    <property type="entry name" value="DUF8143"/>
</dbReference>
<feature type="region of interest" description="Disordered" evidence="1">
    <location>
        <begin position="31"/>
        <end position="52"/>
    </location>
</feature>
<evidence type="ECO:0000256" key="2">
    <source>
        <dbReference type="SAM" id="Phobius"/>
    </source>
</evidence>
<name>A0A1I6G1W2_9EURY</name>
<organism evidence="3 4">
    <name type="scientific">Halogeometricum limi</name>
    <dbReference type="NCBI Taxonomy" id="555875"/>
    <lineage>
        <taxon>Archaea</taxon>
        <taxon>Methanobacteriati</taxon>
        <taxon>Methanobacteriota</taxon>
        <taxon>Stenosarchaea group</taxon>
        <taxon>Halobacteria</taxon>
        <taxon>Halobacteriales</taxon>
        <taxon>Haloferacaceae</taxon>
        <taxon>Halogeometricum</taxon>
    </lineage>
</organism>
<gene>
    <name evidence="3" type="ORF">SAMN04488124_0728</name>
</gene>
<dbReference type="Pfam" id="PF26467">
    <property type="entry name" value="DUF8143"/>
    <property type="match status" value="1"/>
</dbReference>
<keyword evidence="2" id="KW-0472">Membrane</keyword>